<dbReference type="InParanoid" id="A0A1Z5JFX0"/>
<accession>A0A1Z5JFX0</accession>
<dbReference type="InterPro" id="IPR032675">
    <property type="entry name" value="LRR_dom_sf"/>
</dbReference>
<dbReference type="Gene3D" id="3.80.10.10">
    <property type="entry name" value="Ribonuclease Inhibitor"/>
    <property type="match status" value="1"/>
</dbReference>
<keyword evidence="2" id="KW-1185">Reference proteome</keyword>
<proteinExistence type="predicted"/>
<gene>
    <name evidence="1" type="ORF">FisN_32Lh073</name>
</gene>
<protein>
    <submittedName>
        <fullName evidence="1">Uncharacterized protein</fullName>
    </submittedName>
</protein>
<name>A0A1Z5JFX0_FISSO</name>
<organism evidence="1 2">
    <name type="scientific">Fistulifera solaris</name>
    <name type="common">Oleaginous diatom</name>
    <dbReference type="NCBI Taxonomy" id="1519565"/>
    <lineage>
        <taxon>Eukaryota</taxon>
        <taxon>Sar</taxon>
        <taxon>Stramenopiles</taxon>
        <taxon>Ochrophyta</taxon>
        <taxon>Bacillariophyta</taxon>
        <taxon>Bacillariophyceae</taxon>
        <taxon>Bacillariophycidae</taxon>
        <taxon>Naviculales</taxon>
        <taxon>Naviculaceae</taxon>
        <taxon>Fistulifera</taxon>
    </lineage>
</organism>
<evidence type="ECO:0000313" key="2">
    <source>
        <dbReference type="Proteomes" id="UP000198406"/>
    </source>
</evidence>
<dbReference type="Proteomes" id="UP000198406">
    <property type="component" value="Unassembled WGS sequence"/>
</dbReference>
<dbReference type="AlphaFoldDB" id="A0A1Z5JFX0"/>
<comment type="caution">
    <text evidence="1">The sequence shown here is derived from an EMBL/GenBank/DDBJ whole genome shotgun (WGS) entry which is preliminary data.</text>
</comment>
<sequence length="496" mass="56931">MSCLPFDTLHDLFSYHEAKLRGQPQHDFRLGSSVVQLRLSESCTCSSIYRQSNRHAVEVEFVLMRRRFDDRGLFVAIHDDSWEKLIPAATQMLSLPDEYYEKLVYCRALPSHVLQQLLPLHPSRRQCLFWDASFSNKEVASLATLKVPIHLILHPGMFQKMKKQRKTAKSENSQEQESDFGQHFVQCLAERTSPFGSLTIYENAFSDTAWQQFLQLLNMETTTPMLIQTLELIELDIRDASLLSNARVETLSLSHCSLADDGESLQQALEQGSGPTRLVLDQIVGWEGRLHHSRKTVPFDAWTNLMLTFAKPTCRIQHLELGSSPYYDIGGFFLAFLEGLAHNHSLVSLVIRKYDGILSFWDDLADIVLHHKTLRSIDLIYESTVCHDAARMFRPLSRLLDTNRSIVISYEGKNHNRTFERLIVPKLRMNRFHNGTQTLGQVSSDSLLAYLFAQALIGGCRATNNVAIMLSQQDYLLRTWWLLSRNTDILVNFLQR</sequence>
<evidence type="ECO:0000313" key="1">
    <source>
        <dbReference type="EMBL" id="GAX12904.1"/>
    </source>
</evidence>
<reference evidence="1 2" key="1">
    <citation type="journal article" date="2015" name="Plant Cell">
        <title>Oil accumulation by the oleaginous diatom Fistulifera solaris as revealed by the genome and transcriptome.</title>
        <authorList>
            <person name="Tanaka T."/>
            <person name="Maeda Y."/>
            <person name="Veluchamy A."/>
            <person name="Tanaka M."/>
            <person name="Abida H."/>
            <person name="Marechal E."/>
            <person name="Bowler C."/>
            <person name="Muto M."/>
            <person name="Sunaga Y."/>
            <person name="Tanaka M."/>
            <person name="Yoshino T."/>
            <person name="Taniguchi T."/>
            <person name="Fukuda Y."/>
            <person name="Nemoto M."/>
            <person name="Matsumoto M."/>
            <person name="Wong P.S."/>
            <person name="Aburatani S."/>
            <person name="Fujibuchi W."/>
        </authorList>
    </citation>
    <scope>NUCLEOTIDE SEQUENCE [LARGE SCALE GENOMIC DNA]</scope>
    <source>
        <strain evidence="1 2">JPCC DA0580</strain>
    </source>
</reference>
<dbReference type="EMBL" id="BDSP01000058">
    <property type="protein sequence ID" value="GAX12904.1"/>
    <property type="molecule type" value="Genomic_DNA"/>
</dbReference>
<dbReference type="SUPFAM" id="SSF52047">
    <property type="entry name" value="RNI-like"/>
    <property type="match status" value="1"/>
</dbReference>